<dbReference type="AlphaFoldDB" id="H5SC13"/>
<dbReference type="PANTHER" id="PTHR19879:SF9">
    <property type="entry name" value="TRANSCRIPTION INITIATION FACTOR TFIID SUBUNIT 5"/>
    <property type="match status" value="1"/>
</dbReference>
<feature type="repeat" description="WD" evidence="3">
    <location>
        <begin position="438"/>
        <end position="479"/>
    </location>
</feature>
<evidence type="ECO:0000256" key="3">
    <source>
        <dbReference type="PROSITE-ProRule" id="PRU00221"/>
    </source>
</evidence>
<dbReference type="CDD" id="cd00200">
    <property type="entry name" value="WD40"/>
    <property type="match status" value="1"/>
</dbReference>
<dbReference type="InterPro" id="IPR011429">
    <property type="entry name" value="Cyt_c_Planctomycete-type"/>
</dbReference>
<dbReference type="Gene3D" id="2.130.10.10">
    <property type="entry name" value="YVTN repeat-like/Quinoprotein amine dehydrogenase"/>
    <property type="match status" value="2"/>
</dbReference>
<feature type="repeat" description="WD" evidence="3">
    <location>
        <begin position="312"/>
        <end position="353"/>
    </location>
</feature>
<proteinExistence type="predicted"/>
<protein>
    <submittedName>
        <fullName evidence="5">NB-ARC domain protein</fullName>
    </submittedName>
</protein>
<keyword evidence="2" id="KW-0677">Repeat</keyword>
<keyword evidence="1 3" id="KW-0853">WD repeat</keyword>
<evidence type="ECO:0000256" key="1">
    <source>
        <dbReference type="ARBA" id="ARBA00022574"/>
    </source>
</evidence>
<accession>H5SC13</accession>
<feature type="repeat" description="WD" evidence="3">
    <location>
        <begin position="354"/>
        <end position="395"/>
    </location>
</feature>
<dbReference type="InterPro" id="IPR001680">
    <property type="entry name" value="WD40_rpt"/>
</dbReference>
<feature type="repeat" description="WD" evidence="3">
    <location>
        <begin position="224"/>
        <end position="264"/>
    </location>
</feature>
<dbReference type="SMART" id="SM00320">
    <property type="entry name" value="WD40"/>
    <property type="match status" value="7"/>
</dbReference>
<dbReference type="PROSITE" id="PS50294">
    <property type="entry name" value="WD_REPEATS_REGION"/>
    <property type="match status" value="2"/>
</dbReference>
<name>H5SC13_9BACT</name>
<dbReference type="EMBL" id="AP011664">
    <property type="protein sequence ID" value="BAL53699.1"/>
    <property type="molecule type" value="Genomic_DNA"/>
</dbReference>
<dbReference type="Pfam" id="PF00400">
    <property type="entry name" value="WD40"/>
    <property type="match status" value="5"/>
</dbReference>
<reference evidence="5" key="2">
    <citation type="journal article" date="2012" name="PLoS ONE">
        <title>A Deeply Branching Thermophilic Bacterium with an Ancient Acetyl-CoA Pathway Dominates a Subsurface Ecosystem.</title>
        <authorList>
            <person name="Takami H."/>
            <person name="Noguchi H."/>
            <person name="Takaki Y."/>
            <person name="Uchiyama I."/>
            <person name="Toyoda A."/>
            <person name="Nishi S."/>
            <person name="Chee G.-J."/>
            <person name="Arai W."/>
            <person name="Nunoura T."/>
            <person name="Itoh T."/>
            <person name="Hattori M."/>
            <person name="Takai K."/>
        </authorList>
    </citation>
    <scope>NUCLEOTIDE SEQUENCE</scope>
</reference>
<reference evidence="5" key="1">
    <citation type="journal article" date="2005" name="Environ. Microbiol.">
        <title>Genetic and functional properties of uncultivated thermophilic crenarchaeotes from a subsurface gold mine as revealed by analysis of genome fragments.</title>
        <authorList>
            <person name="Nunoura T."/>
            <person name="Hirayama H."/>
            <person name="Takami H."/>
            <person name="Oida H."/>
            <person name="Nishi S."/>
            <person name="Shimamura S."/>
            <person name="Suzuki Y."/>
            <person name="Inagaki F."/>
            <person name="Takai K."/>
            <person name="Nealson K.H."/>
            <person name="Horikoshi K."/>
        </authorList>
    </citation>
    <scope>NUCLEOTIDE SEQUENCE</scope>
</reference>
<dbReference type="PROSITE" id="PS00678">
    <property type="entry name" value="WD_REPEATS_1"/>
    <property type="match status" value="1"/>
</dbReference>
<evidence type="ECO:0000256" key="2">
    <source>
        <dbReference type="ARBA" id="ARBA00022737"/>
    </source>
</evidence>
<dbReference type="PANTHER" id="PTHR19879">
    <property type="entry name" value="TRANSCRIPTION INITIATION FACTOR TFIID"/>
    <property type="match status" value="1"/>
</dbReference>
<dbReference type="InterPro" id="IPR015943">
    <property type="entry name" value="WD40/YVTN_repeat-like_dom_sf"/>
</dbReference>
<sequence>MRQTMCLPLSVRRWPWKGLTILLGLVLLLATNARAAAQEVQVEPIKVISLNRKDPVSFEKEIYPILEDKCLSCHAGPVKSGGYDMSTYEGLMKGGKRGPAVHPGRPNDSLLVHLAGRTKQPAMPPVKKGSKDAPLTPEQLALIKLWIEQGARGPSVAIERKREFKLGRIPAAIRPIGALAISPDKSTLVASRGSEIHVYDAGSGQFIRALVNPDLKDDKGQPMNIAHLDLVQALAYSPDGRFVASGGYQEVILWDVQTGQMRQRFVGFRDRVTALDFSRDGKYLATGGGAPTEEGELRLIELAAGKIVLDKRDAHSDTIFGVRFSPDGKLLATCGADKFVKVWEVPSGKFLKSFEGHTHHVMDVGWKGDGKLLASCGADNVVKIWDYEKGEQVRTVNAHGKQATRMAFLGNGTLFVTISGEGLAKMWNIDNGGQVRSFPAGNDFLYAVAVSPDGALVAVGGQDSVIRIFNGQNAQLIKELRPPDLVASSP</sequence>
<evidence type="ECO:0000313" key="5">
    <source>
        <dbReference type="EMBL" id="BAL53699.1"/>
    </source>
</evidence>
<dbReference type="InterPro" id="IPR019775">
    <property type="entry name" value="WD40_repeat_CS"/>
</dbReference>
<feature type="repeat" description="WD" evidence="3">
    <location>
        <begin position="396"/>
        <end position="437"/>
    </location>
</feature>
<dbReference type="InterPro" id="IPR036322">
    <property type="entry name" value="WD40_repeat_dom_sf"/>
</dbReference>
<evidence type="ECO:0000259" key="4">
    <source>
        <dbReference type="Pfam" id="PF07635"/>
    </source>
</evidence>
<gene>
    <name evidence="5" type="ORF">HGMM_F07G10C27</name>
</gene>
<dbReference type="SUPFAM" id="SSF50978">
    <property type="entry name" value="WD40 repeat-like"/>
    <property type="match status" value="1"/>
</dbReference>
<dbReference type="PROSITE" id="PS50082">
    <property type="entry name" value="WD_REPEATS_2"/>
    <property type="match status" value="5"/>
</dbReference>
<organism evidence="5">
    <name type="scientific">uncultured Planctomycetota bacterium</name>
    <dbReference type="NCBI Taxonomy" id="120965"/>
    <lineage>
        <taxon>Bacteria</taxon>
        <taxon>Pseudomonadati</taxon>
        <taxon>Planctomycetota</taxon>
        <taxon>environmental samples</taxon>
    </lineage>
</organism>
<feature type="domain" description="Cytochrome C Planctomycete-type" evidence="4">
    <location>
        <begin position="70"/>
        <end position="125"/>
    </location>
</feature>
<dbReference type="Pfam" id="PF07635">
    <property type="entry name" value="PSCyt1"/>
    <property type="match status" value="1"/>
</dbReference>